<dbReference type="GO" id="GO:0060271">
    <property type="term" value="P:cilium assembly"/>
    <property type="evidence" value="ECO:0007669"/>
    <property type="project" value="TreeGrafter"/>
</dbReference>
<feature type="coiled-coil region" evidence="7">
    <location>
        <begin position="7"/>
        <end position="34"/>
    </location>
</feature>
<feature type="region of interest" description="Disordered" evidence="8">
    <location>
        <begin position="35"/>
        <end position="72"/>
    </location>
</feature>
<evidence type="ECO:0000256" key="7">
    <source>
        <dbReference type="SAM" id="Coils"/>
    </source>
</evidence>
<evidence type="ECO:0000256" key="2">
    <source>
        <dbReference type="ARBA" id="ARBA00022794"/>
    </source>
</evidence>
<evidence type="ECO:0000256" key="6">
    <source>
        <dbReference type="ARBA" id="ARBA00044798"/>
    </source>
</evidence>
<dbReference type="EMBL" id="HBEQ01014109">
    <property type="protein sequence ID" value="CAD8525415.1"/>
    <property type="molecule type" value="Transcribed_RNA"/>
</dbReference>
<dbReference type="EMBL" id="HBEQ01014098">
    <property type="protein sequence ID" value="CAD8525400.1"/>
    <property type="molecule type" value="Transcribed_RNA"/>
</dbReference>
<evidence type="ECO:0000313" key="10">
    <source>
        <dbReference type="EMBL" id="CAD8525400.1"/>
    </source>
</evidence>
<comment type="subcellular location">
    <subcellularLocation>
        <location evidence="1">Cell projection</location>
        <location evidence="1">Cilium</location>
    </subcellularLocation>
</comment>
<gene>
    <name evidence="10" type="ORF">MCOM1403_LOCUS11354</name>
    <name evidence="11" type="ORF">MCOM1403_LOCUS11363</name>
    <name evidence="12" type="ORF">MCOM1403_LOCUS11370</name>
</gene>
<evidence type="ECO:0000256" key="8">
    <source>
        <dbReference type="SAM" id="MobiDB-lite"/>
    </source>
</evidence>
<proteinExistence type="inferred from homology"/>
<feature type="domain" description="CCDC113/CCDC96 coiled-coil" evidence="9">
    <location>
        <begin position="163"/>
        <end position="333"/>
    </location>
</feature>
<dbReference type="Pfam" id="PF13870">
    <property type="entry name" value="CCDC113_CCDC96_CC"/>
    <property type="match status" value="1"/>
</dbReference>
<feature type="coiled-coil region" evidence="7">
    <location>
        <begin position="169"/>
        <end position="260"/>
    </location>
</feature>
<accession>A0A6U0RA53</accession>
<organism evidence="10">
    <name type="scientific">Micromonas pusilla</name>
    <name type="common">Picoplanktonic green alga</name>
    <name type="synonym">Chromulina pusilla</name>
    <dbReference type="NCBI Taxonomy" id="38833"/>
    <lineage>
        <taxon>Eukaryota</taxon>
        <taxon>Viridiplantae</taxon>
        <taxon>Chlorophyta</taxon>
        <taxon>Mamiellophyceae</taxon>
        <taxon>Mamiellales</taxon>
        <taxon>Mamiellaceae</taxon>
        <taxon>Micromonas</taxon>
    </lineage>
</organism>
<dbReference type="EMBL" id="HBEQ01014120">
    <property type="protein sequence ID" value="CAD8525427.1"/>
    <property type="molecule type" value="Transcribed_RNA"/>
</dbReference>
<evidence type="ECO:0000313" key="11">
    <source>
        <dbReference type="EMBL" id="CAD8525415.1"/>
    </source>
</evidence>
<sequence>MPSDADADARRRRVAELRAECERLRDENDLFEIHLARIAPPGTEQAPEEDAEDAGAKRSKGSKKSKAKTDAPVVRDRLTDAERLDAVTAESELLERVQRETEAANERGLMNLRAACDEVDACLQELKKTAHDFKREVAVGAVNERTGLVDPTRWLRHSEQVVRARESTAEKLTLTNKTLRNQITHAEATLRQKEEMGDVLHAVDFEKLKIENQQYAERIDERSAELAKQKDSLAAASTTVTRLKRQLDEAGARMRQLQADMDQKRYYMGTFDANLAVAEKEHAAAYKLNKNLLTASNSTENPGVMEYVHLKNEVQLLELKAADWARKLEVAQMGTGRLTQ</sequence>
<keyword evidence="3 7" id="KW-0175">Coiled coil</keyword>
<name>A0A6U0RA53_MICPS</name>
<evidence type="ECO:0000256" key="4">
    <source>
        <dbReference type="ARBA" id="ARBA00023273"/>
    </source>
</evidence>
<evidence type="ECO:0000256" key="1">
    <source>
        <dbReference type="ARBA" id="ARBA00004138"/>
    </source>
</evidence>
<keyword evidence="2" id="KW-0970">Cilium biogenesis/degradation</keyword>
<keyword evidence="4" id="KW-0966">Cell projection</keyword>
<protein>
    <recommendedName>
        <fullName evidence="6">Cilia- and flagella-associated protein 263</fullName>
    </recommendedName>
</protein>
<dbReference type="PANTHER" id="PTHR15654">
    <property type="entry name" value="COILED-COIL DOMAIN-CONTAINING PROTEIN 113-RELATED"/>
    <property type="match status" value="1"/>
</dbReference>
<dbReference type="PANTHER" id="PTHR15654:SF2">
    <property type="entry name" value="COILED-COIL DOMAIN-CONTAINING PROTEIN 113"/>
    <property type="match status" value="1"/>
</dbReference>
<dbReference type="AlphaFoldDB" id="A0A6U0RA53"/>
<evidence type="ECO:0000256" key="3">
    <source>
        <dbReference type="ARBA" id="ARBA00023054"/>
    </source>
</evidence>
<evidence type="ECO:0000259" key="9">
    <source>
        <dbReference type="Pfam" id="PF13870"/>
    </source>
</evidence>
<reference evidence="10" key="1">
    <citation type="submission" date="2021-01" db="EMBL/GenBank/DDBJ databases">
        <authorList>
            <person name="Corre E."/>
            <person name="Pelletier E."/>
            <person name="Niang G."/>
            <person name="Scheremetjew M."/>
            <person name="Finn R."/>
            <person name="Kale V."/>
            <person name="Holt S."/>
            <person name="Cochrane G."/>
            <person name="Meng A."/>
            <person name="Brown T."/>
            <person name="Cohen L."/>
        </authorList>
    </citation>
    <scope>NUCLEOTIDE SEQUENCE</scope>
    <source>
        <strain evidence="10">CCMP1723</strain>
    </source>
</reference>
<dbReference type="GO" id="GO:0036064">
    <property type="term" value="C:ciliary basal body"/>
    <property type="evidence" value="ECO:0007669"/>
    <property type="project" value="TreeGrafter"/>
</dbReference>
<dbReference type="InterPro" id="IPR025254">
    <property type="entry name" value="CCDC113/CCDC96_CC"/>
</dbReference>
<evidence type="ECO:0000313" key="12">
    <source>
        <dbReference type="EMBL" id="CAD8525427.1"/>
    </source>
</evidence>
<feature type="compositionally biased region" description="Basic residues" evidence="8">
    <location>
        <begin position="57"/>
        <end position="66"/>
    </location>
</feature>
<evidence type="ECO:0000256" key="5">
    <source>
        <dbReference type="ARBA" id="ARBA00044506"/>
    </source>
</evidence>
<comment type="similarity">
    <text evidence="5">Belongs to the CFAP263 family.</text>
</comment>
<dbReference type="GO" id="GO:0005930">
    <property type="term" value="C:axoneme"/>
    <property type="evidence" value="ECO:0007669"/>
    <property type="project" value="TreeGrafter"/>
</dbReference>
<dbReference type="InterPro" id="IPR051885">
    <property type="entry name" value="CC_CF"/>
</dbReference>